<feature type="transmembrane region" description="Helical" evidence="5">
    <location>
        <begin position="82"/>
        <end position="99"/>
    </location>
</feature>
<keyword evidence="8" id="KW-1185">Reference proteome</keyword>
<feature type="domain" description="CGL160/ATPI" evidence="6">
    <location>
        <begin position="46"/>
        <end position="152"/>
    </location>
</feature>
<evidence type="ECO:0000259" key="6">
    <source>
        <dbReference type="Pfam" id="PF24763"/>
    </source>
</evidence>
<evidence type="ECO:0000256" key="3">
    <source>
        <dbReference type="ARBA" id="ARBA00022989"/>
    </source>
</evidence>
<keyword evidence="3 5" id="KW-1133">Transmembrane helix</keyword>
<keyword evidence="2 5" id="KW-0812">Transmembrane</keyword>
<evidence type="ECO:0000256" key="5">
    <source>
        <dbReference type="SAM" id="Phobius"/>
    </source>
</evidence>
<dbReference type="KEGG" id="pma:Pro_1610"/>
<gene>
    <name evidence="7" type="ordered locus">Pro_1610</name>
</gene>
<dbReference type="InterPro" id="IPR056309">
    <property type="entry name" value="CGL160/ATPI_dom"/>
</dbReference>
<evidence type="ECO:0000256" key="1">
    <source>
        <dbReference type="ARBA" id="ARBA00004141"/>
    </source>
</evidence>
<dbReference type="GO" id="GO:0016020">
    <property type="term" value="C:membrane"/>
    <property type="evidence" value="ECO:0007669"/>
    <property type="project" value="UniProtKB-SubCell"/>
</dbReference>
<feature type="transmembrane region" description="Helical" evidence="5">
    <location>
        <begin position="111"/>
        <end position="128"/>
    </location>
</feature>
<feature type="transmembrane region" description="Helical" evidence="5">
    <location>
        <begin position="57"/>
        <end position="76"/>
    </location>
</feature>
<dbReference type="Pfam" id="PF24763">
    <property type="entry name" value="CGL160_C"/>
    <property type="match status" value="1"/>
</dbReference>
<dbReference type="eggNOG" id="ENOG5032SW6">
    <property type="taxonomic scope" value="Bacteria"/>
</dbReference>
<protein>
    <submittedName>
        <fullName evidence="7">Uncharacterized membrane protein</fullName>
    </submittedName>
</protein>
<proteinExistence type="predicted"/>
<feature type="transmembrane region" description="Helical" evidence="5">
    <location>
        <begin position="134"/>
        <end position="155"/>
    </location>
</feature>
<accession>Q7VA57</accession>
<dbReference type="EnsemblBacteria" id="AAQ00654">
    <property type="protein sequence ID" value="AAQ00654"/>
    <property type="gene ID" value="Pro_1610"/>
</dbReference>
<evidence type="ECO:0000313" key="7">
    <source>
        <dbReference type="EMBL" id="AAQ00654.1"/>
    </source>
</evidence>
<evidence type="ECO:0000256" key="2">
    <source>
        <dbReference type="ARBA" id="ARBA00022692"/>
    </source>
</evidence>
<keyword evidence="4 5" id="KW-0472">Membrane</keyword>
<comment type="subcellular location">
    <subcellularLocation>
        <location evidence="1">Membrane</location>
        <topology evidence="1">Multi-pass membrane protein</topology>
    </subcellularLocation>
</comment>
<dbReference type="PATRIC" id="fig|167539.5.peg.1701"/>
<dbReference type="OrthoDB" id="462305at2"/>
<evidence type="ECO:0000256" key="4">
    <source>
        <dbReference type="ARBA" id="ARBA00023136"/>
    </source>
</evidence>
<sequence length="159" mass="17325">MLASRLVKHSEHFPEGESLLSANQVASKELKPSIDVESSQETVGGSSTEYVSLQLRIFKMTLVVTAFSVLFTIIFFDFHAAMSLLVGAFSGILYLRLLAKSIGSLGKESSSVSKFQLLVPVLLILAVIKLPELQLLPALVGFLLYKPSLIIQFLIEPSA</sequence>
<dbReference type="AlphaFoldDB" id="Q7VA57"/>
<evidence type="ECO:0000313" key="8">
    <source>
        <dbReference type="Proteomes" id="UP000001420"/>
    </source>
</evidence>
<organism evidence="7 8">
    <name type="scientific">Prochlorococcus marinus (strain SARG / CCMP1375 / SS120)</name>
    <dbReference type="NCBI Taxonomy" id="167539"/>
    <lineage>
        <taxon>Bacteria</taxon>
        <taxon>Bacillati</taxon>
        <taxon>Cyanobacteriota</taxon>
        <taxon>Cyanophyceae</taxon>
        <taxon>Synechococcales</taxon>
        <taxon>Prochlorococcaceae</taxon>
        <taxon>Prochlorococcus</taxon>
    </lineage>
</organism>
<dbReference type="STRING" id="167539.Pro_1610"/>
<name>Q7VA57_PROMA</name>
<dbReference type="Proteomes" id="UP000001420">
    <property type="component" value="Chromosome"/>
</dbReference>
<dbReference type="HOGENOM" id="CLU_131568_0_0_3"/>
<reference evidence="7 8" key="1">
    <citation type="journal article" date="2003" name="Proc. Natl. Acad. Sci. U.S.A.">
        <title>Genome sequence of the cyanobacterium Prochlorococcus marinus SS120, a nearly minimal oxyphototrophic genome.</title>
        <authorList>
            <person name="Dufresne A."/>
            <person name="Salanoubat M."/>
            <person name="Partensky F."/>
            <person name="Artiguenave F."/>
            <person name="Axmann I.M."/>
            <person name="Barbe V."/>
            <person name="Duprat S."/>
            <person name="Galperin M.Y."/>
            <person name="Koonin E.V."/>
            <person name="Le Gall F."/>
            <person name="Makarova K.S."/>
            <person name="Ostrowski M."/>
            <person name="Oztas S."/>
            <person name="Robert C."/>
            <person name="Rogozin I.B."/>
            <person name="Scanlan D.J."/>
            <person name="Tandeau de Marsac N."/>
            <person name="Weissenbach J."/>
            <person name="Wincker P."/>
            <person name="Wolf Y.I."/>
            <person name="Hess W.R."/>
        </authorList>
    </citation>
    <scope>NUCLEOTIDE SEQUENCE [LARGE SCALE GENOMIC DNA]</scope>
    <source>
        <strain evidence="8">SARG / CCMP1375 / SS120</strain>
    </source>
</reference>
<dbReference type="EMBL" id="AE017126">
    <property type="protein sequence ID" value="AAQ00654.1"/>
    <property type="molecule type" value="Genomic_DNA"/>
</dbReference>